<name>A0AB34IFQ6_PRYPA</name>
<dbReference type="Proteomes" id="UP001515480">
    <property type="component" value="Unassembled WGS sequence"/>
</dbReference>
<protein>
    <submittedName>
        <fullName evidence="2">Uncharacterized protein</fullName>
    </submittedName>
</protein>
<sequence>MNFPPSPCSLHPQPFNRSLRNVEAGRFRAAGHNALRRMHTRLAFGKGDVLIDVGSYVGADLLRLAVASPDAHVHSYDPSAPPRLRQNVRQLPQVHLHPVGVGGANRTACFSPPGATASERRGGACVRAQVLDIAHVLSRFEAVALLQLNCEWVAPRPRVHPFLPPRPFLSPYDSLLLSLLSLPATPDHSPNSPLPLLSSPPPTLPALSPSPSPSPSASASAGCEREVIERLTAVPSAVSRVRAIEMQVHPAFSFSNGLTDAQYCELERRLRRDYHLVYRFAYVWELWVHEHSDTQGGRLT</sequence>
<evidence type="ECO:0000313" key="3">
    <source>
        <dbReference type="Proteomes" id="UP001515480"/>
    </source>
</evidence>
<keyword evidence="3" id="KW-1185">Reference proteome</keyword>
<dbReference type="SUPFAM" id="SSF53335">
    <property type="entry name" value="S-adenosyl-L-methionine-dependent methyltransferases"/>
    <property type="match status" value="1"/>
</dbReference>
<dbReference type="InterPro" id="IPR029063">
    <property type="entry name" value="SAM-dependent_MTases_sf"/>
</dbReference>
<reference evidence="2 3" key="1">
    <citation type="journal article" date="2024" name="Science">
        <title>Giant polyketide synthase enzymes in the biosynthesis of giant marine polyether toxins.</title>
        <authorList>
            <person name="Fallon T.R."/>
            <person name="Shende V.V."/>
            <person name="Wierzbicki I.H."/>
            <person name="Pendleton A.L."/>
            <person name="Watervoot N.F."/>
            <person name="Auber R.P."/>
            <person name="Gonzalez D.J."/>
            <person name="Wisecaver J.H."/>
            <person name="Moore B.S."/>
        </authorList>
    </citation>
    <scope>NUCLEOTIDE SEQUENCE [LARGE SCALE GENOMIC DNA]</scope>
    <source>
        <strain evidence="2 3">12B1</strain>
    </source>
</reference>
<evidence type="ECO:0000313" key="2">
    <source>
        <dbReference type="EMBL" id="KAL1498999.1"/>
    </source>
</evidence>
<dbReference type="AlphaFoldDB" id="A0AB34IFQ6"/>
<proteinExistence type="predicted"/>
<dbReference type="Gene3D" id="3.40.50.150">
    <property type="entry name" value="Vaccinia Virus protein VP39"/>
    <property type="match status" value="1"/>
</dbReference>
<evidence type="ECO:0000256" key="1">
    <source>
        <dbReference type="SAM" id="MobiDB-lite"/>
    </source>
</evidence>
<feature type="compositionally biased region" description="Pro residues" evidence="1">
    <location>
        <begin position="198"/>
        <end position="214"/>
    </location>
</feature>
<dbReference type="EMBL" id="JBGBPQ010000026">
    <property type="protein sequence ID" value="KAL1498999.1"/>
    <property type="molecule type" value="Genomic_DNA"/>
</dbReference>
<feature type="region of interest" description="Disordered" evidence="1">
    <location>
        <begin position="190"/>
        <end position="221"/>
    </location>
</feature>
<comment type="caution">
    <text evidence="2">The sequence shown here is derived from an EMBL/GenBank/DDBJ whole genome shotgun (WGS) entry which is preliminary data.</text>
</comment>
<accession>A0AB34IFQ6</accession>
<organism evidence="2 3">
    <name type="scientific">Prymnesium parvum</name>
    <name type="common">Toxic golden alga</name>
    <dbReference type="NCBI Taxonomy" id="97485"/>
    <lineage>
        <taxon>Eukaryota</taxon>
        <taxon>Haptista</taxon>
        <taxon>Haptophyta</taxon>
        <taxon>Prymnesiophyceae</taxon>
        <taxon>Prymnesiales</taxon>
        <taxon>Prymnesiaceae</taxon>
        <taxon>Prymnesium</taxon>
    </lineage>
</organism>
<gene>
    <name evidence="2" type="ORF">AB1Y20_013518</name>
</gene>